<organism evidence="1 2">
    <name type="scientific">Populus trichocarpa</name>
    <name type="common">Western balsam poplar</name>
    <name type="synonym">Populus balsamifera subsp. trichocarpa</name>
    <dbReference type="NCBI Taxonomy" id="3694"/>
    <lineage>
        <taxon>Eukaryota</taxon>
        <taxon>Viridiplantae</taxon>
        <taxon>Streptophyta</taxon>
        <taxon>Embryophyta</taxon>
        <taxon>Tracheophyta</taxon>
        <taxon>Spermatophyta</taxon>
        <taxon>Magnoliopsida</taxon>
        <taxon>eudicotyledons</taxon>
        <taxon>Gunneridae</taxon>
        <taxon>Pentapetalae</taxon>
        <taxon>rosids</taxon>
        <taxon>fabids</taxon>
        <taxon>Malpighiales</taxon>
        <taxon>Salicaceae</taxon>
        <taxon>Saliceae</taxon>
        <taxon>Populus</taxon>
    </lineage>
</organism>
<dbReference type="Proteomes" id="UP000006729">
    <property type="component" value="Chromosome 12"/>
</dbReference>
<evidence type="ECO:0000313" key="1">
    <source>
        <dbReference type="EMBL" id="KAI9384113.1"/>
    </source>
</evidence>
<reference evidence="1 2" key="1">
    <citation type="journal article" date="2006" name="Science">
        <title>The genome of black cottonwood, Populus trichocarpa (Torr. &amp; Gray).</title>
        <authorList>
            <person name="Tuskan G.A."/>
            <person name="Difazio S."/>
            <person name="Jansson S."/>
            <person name="Bohlmann J."/>
            <person name="Grigoriev I."/>
            <person name="Hellsten U."/>
            <person name="Putnam N."/>
            <person name="Ralph S."/>
            <person name="Rombauts S."/>
            <person name="Salamov A."/>
            <person name="Schein J."/>
            <person name="Sterck L."/>
            <person name="Aerts A."/>
            <person name="Bhalerao R.R."/>
            <person name="Bhalerao R.P."/>
            <person name="Blaudez D."/>
            <person name="Boerjan W."/>
            <person name="Brun A."/>
            <person name="Brunner A."/>
            <person name="Busov V."/>
            <person name="Campbell M."/>
            <person name="Carlson J."/>
            <person name="Chalot M."/>
            <person name="Chapman J."/>
            <person name="Chen G.L."/>
            <person name="Cooper D."/>
            <person name="Coutinho P.M."/>
            <person name="Couturier J."/>
            <person name="Covert S."/>
            <person name="Cronk Q."/>
            <person name="Cunningham R."/>
            <person name="Davis J."/>
            <person name="Degroeve S."/>
            <person name="Dejardin A."/>
            <person name="Depamphilis C."/>
            <person name="Detter J."/>
            <person name="Dirks B."/>
            <person name="Dubchak I."/>
            <person name="Duplessis S."/>
            <person name="Ehlting J."/>
            <person name="Ellis B."/>
            <person name="Gendler K."/>
            <person name="Goodstein D."/>
            <person name="Gribskov M."/>
            <person name="Grimwood J."/>
            <person name="Groover A."/>
            <person name="Gunter L."/>
            <person name="Hamberger B."/>
            <person name="Heinze B."/>
            <person name="Helariutta Y."/>
            <person name="Henrissat B."/>
            <person name="Holligan D."/>
            <person name="Holt R."/>
            <person name="Huang W."/>
            <person name="Islam-Faridi N."/>
            <person name="Jones S."/>
            <person name="Jones-Rhoades M."/>
            <person name="Jorgensen R."/>
            <person name="Joshi C."/>
            <person name="Kangasjarvi J."/>
            <person name="Karlsson J."/>
            <person name="Kelleher C."/>
            <person name="Kirkpatrick R."/>
            <person name="Kirst M."/>
            <person name="Kohler A."/>
            <person name="Kalluri U."/>
            <person name="Larimer F."/>
            <person name="Leebens-Mack J."/>
            <person name="Leple J.C."/>
            <person name="Locascio P."/>
            <person name="Lou Y."/>
            <person name="Lucas S."/>
            <person name="Martin F."/>
            <person name="Montanini B."/>
            <person name="Napoli C."/>
            <person name="Nelson D.R."/>
            <person name="Nelson C."/>
            <person name="Nieminen K."/>
            <person name="Nilsson O."/>
            <person name="Pereda V."/>
            <person name="Peter G."/>
            <person name="Philippe R."/>
            <person name="Pilate G."/>
            <person name="Poliakov A."/>
            <person name="Razumovskaya J."/>
            <person name="Richardson P."/>
            <person name="Rinaldi C."/>
            <person name="Ritland K."/>
            <person name="Rouze P."/>
            <person name="Ryaboy D."/>
            <person name="Schmutz J."/>
            <person name="Schrader J."/>
            <person name="Segerman B."/>
            <person name="Shin H."/>
            <person name="Siddiqui A."/>
            <person name="Sterky F."/>
            <person name="Terry A."/>
            <person name="Tsai C.J."/>
            <person name="Uberbacher E."/>
            <person name="Unneberg P."/>
            <person name="Vahala J."/>
            <person name="Wall K."/>
            <person name="Wessler S."/>
            <person name="Yang G."/>
            <person name="Yin T."/>
            <person name="Douglas C."/>
            <person name="Marra M."/>
            <person name="Sandberg G."/>
            <person name="Van de Peer Y."/>
            <person name="Rokhsar D."/>
        </authorList>
    </citation>
    <scope>NUCLEOTIDE SEQUENCE [LARGE SCALE GENOMIC DNA]</scope>
    <source>
        <strain evidence="2">cv. Nisqually</strain>
    </source>
</reference>
<accession>A0ACC0S401</accession>
<sequence length="96" mass="10631">MRVISPSIETSVFFESSIVQTTVSKGKVPHEVGRLFRLPPELELTNNSLQKHIAANQSSCSKLKILGFASCFDPGVLVFIFYLFLKEAHQSNTSST</sequence>
<protein>
    <submittedName>
        <fullName evidence="1">Uncharacterized protein</fullName>
    </submittedName>
</protein>
<keyword evidence="2" id="KW-1185">Reference proteome</keyword>
<comment type="caution">
    <text evidence="1">The sequence shown here is derived from an EMBL/GenBank/DDBJ whole genome shotgun (WGS) entry which is preliminary data.</text>
</comment>
<proteinExistence type="predicted"/>
<gene>
    <name evidence="1" type="ORF">POPTR_012G012825v4</name>
</gene>
<evidence type="ECO:0000313" key="2">
    <source>
        <dbReference type="Proteomes" id="UP000006729"/>
    </source>
</evidence>
<dbReference type="EMBL" id="CM009301">
    <property type="protein sequence ID" value="KAI9384113.1"/>
    <property type="molecule type" value="Genomic_DNA"/>
</dbReference>
<name>A0ACC0S401_POPTR</name>